<evidence type="ECO:0000256" key="1">
    <source>
        <dbReference type="ARBA" id="ARBA00004127"/>
    </source>
</evidence>
<keyword evidence="4 5" id="KW-0472">Membrane</keyword>
<keyword evidence="2 5" id="KW-0812">Transmembrane</keyword>
<dbReference type="Pfam" id="PF04750">
    <property type="entry name" value="Far-17a_AIG1"/>
    <property type="match status" value="1"/>
</dbReference>
<organism evidence="6 7">
    <name type="scientific">Trematosphaeria pertusa</name>
    <dbReference type="NCBI Taxonomy" id="390896"/>
    <lineage>
        <taxon>Eukaryota</taxon>
        <taxon>Fungi</taxon>
        <taxon>Dikarya</taxon>
        <taxon>Ascomycota</taxon>
        <taxon>Pezizomycotina</taxon>
        <taxon>Dothideomycetes</taxon>
        <taxon>Pleosporomycetidae</taxon>
        <taxon>Pleosporales</taxon>
        <taxon>Massarineae</taxon>
        <taxon>Trematosphaeriaceae</taxon>
        <taxon>Trematosphaeria</taxon>
    </lineage>
</organism>
<dbReference type="GO" id="GO:0016020">
    <property type="term" value="C:membrane"/>
    <property type="evidence" value="ECO:0007669"/>
    <property type="project" value="InterPro"/>
</dbReference>
<dbReference type="PANTHER" id="PTHR12242">
    <property type="entry name" value="OS02G0130600 PROTEIN-RELATED"/>
    <property type="match status" value="1"/>
</dbReference>
<sequence>MTNIYTLFHAHTPFDPHHRFSTSWLLSPLSLALTRLLIAIYGIIGIVIKLAIAKDESAGASLSYFSNITWWGLTFYFLFAGLHSASYAVRGQAWLGQWPALFQLLHGLLYSTIVTFPLLVTTVFWAVQFRSEKFDSRFDTWSNITRHALNSVFALFEIVVPRTEMPPWIHLPCVLLLLGGYACIAYITYETEDFYTYGFLDSSKFSAGALAGHLIGIGAGCGGFFVLVRLAIYARLLLVEKKLGKHGKRSKRDSEVATRPWIEMEVQERRVEESKE</sequence>
<dbReference type="PANTHER" id="PTHR12242:SF1">
    <property type="entry name" value="MYND-TYPE DOMAIN-CONTAINING PROTEIN"/>
    <property type="match status" value="1"/>
</dbReference>
<reference evidence="6" key="1">
    <citation type="journal article" date="2020" name="Stud. Mycol.">
        <title>101 Dothideomycetes genomes: a test case for predicting lifestyles and emergence of pathogens.</title>
        <authorList>
            <person name="Haridas S."/>
            <person name="Albert R."/>
            <person name="Binder M."/>
            <person name="Bloem J."/>
            <person name="Labutti K."/>
            <person name="Salamov A."/>
            <person name="Andreopoulos B."/>
            <person name="Baker S."/>
            <person name="Barry K."/>
            <person name="Bills G."/>
            <person name="Bluhm B."/>
            <person name="Cannon C."/>
            <person name="Castanera R."/>
            <person name="Culley D."/>
            <person name="Daum C."/>
            <person name="Ezra D."/>
            <person name="Gonzalez J."/>
            <person name="Henrissat B."/>
            <person name="Kuo A."/>
            <person name="Liang C."/>
            <person name="Lipzen A."/>
            <person name="Lutzoni F."/>
            <person name="Magnuson J."/>
            <person name="Mondo S."/>
            <person name="Nolan M."/>
            <person name="Ohm R."/>
            <person name="Pangilinan J."/>
            <person name="Park H.-J."/>
            <person name="Ramirez L."/>
            <person name="Alfaro M."/>
            <person name="Sun H."/>
            <person name="Tritt A."/>
            <person name="Yoshinaga Y."/>
            <person name="Zwiers L.-H."/>
            <person name="Turgeon B."/>
            <person name="Goodwin S."/>
            <person name="Spatafora J."/>
            <person name="Crous P."/>
            <person name="Grigoriev I."/>
        </authorList>
    </citation>
    <scope>NUCLEOTIDE SEQUENCE</scope>
    <source>
        <strain evidence="6">CBS 122368</strain>
    </source>
</reference>
<proteinExistence type="predicted"/>
<feature type="transmembrane region" description="Helical" evidence="5">
    <location>
        <begin position="168"/>
        <end position="189"/>
    </location>
</feature>
<keyword evidence="7" id="KW-1185">Reference proteome</keyword>
<evidence type="ECO:0000256" key="4">
    <source>
        <dbReference type="ARBA" id="ARBA00023136"/>
    </source>
</evidence>
<comment type="subcellular location">
    <subcellularLocation>
        <location evidence="1">Endomembrane system</location>
        <topology evidence="1">Multi-pass membrane protein</topology>
    </subcellularLocation>
</comment>
<dbReference type="InterPro" id="IPR006838">
    <property type="entry name" value="ADTRP_AIG1"/>
</dbReference>
<dbReference type="GeneID" id="54576930"/>
<accession>A0A6A6IJ19</accession>
<dbReference type="RefSeq" id="XP_033685181.1">
    <property type="nucleotide sequence ID" value="XM_033823600.1"/>
</dbReference>
<evidence type="ECO:0000313" key="7">
    <source>
        <dbReference type="Proteomes" id="UP000800094"/>
    </source>
</evidence>
<name>A0A6A6IJ19_9PLEO</name>
<evidence type="ECO:0000256" key="2">
    <source>
        <dbReference type="ARBA" id="ARBA00022692"/>
    </source>
</evidence>
<dbReference type="AlphaFoldDB" id="A0A6A6IJ19"/>
<dbReference type="EMBL" id="ML987194">
    <property type="protein sequence ID" value="KAF2250177.1"/>
    <property type="molecule type" value="Genomic_DNA"/>
</dbReference>
<feature type="transmembrane region" description="Helical" evidence="5">
    <location>
        <begin position="108"/>
        <end position="127"/>
    </location>
</feature>
<evidence type="ECO:0008006" key="8">
    <source>
        <dbReference type="Google" id="ProtNLM"/>
    </source>
</evidence>
<feature type="transmembrane region" description="Helical" evidence="5">
    <location>
        <begin position="209"/>
        <end position="232"/>
    </location>
</feature>
<dbReference type="OrthoDB" id="419711at2759"/>
<gene>
    <name evidence="6" type="ORF">BU26DRAFT_424958</name>
</gene>
<evidence type="ECO:0000313" key="6">
    <source>
        <dbReference type="EMBL" id="KAF2250177.1"/>
    </source>
</evidence>
<keyword evidence="3 5" id="KW-1133">Transmembrane helix</keyword>
<evidence type="ECO:0000256" key="3">
    <source>
        <dbReference type="ARBA" id="ARBA00022989"/>
    </source>
</evidence>
<feature type="transmembrane region" description="Helical" evidence="5">
    <location>
        <begin position="32"/>
        <end position="52"/>
    </location>
</feature>
<dbReference type="Proteomes" id="UP000800094">
    <property type="component" value="Unassembled WGS sequence"/>
</dbReference>
<evidence type="ECO:0000256" key="5">
    <source>
        <dbReference type="SAM" id="Phobius"/>
    </source>
</evidence>
<feature type="transmembrane region" description="Helical" evidence="5">
    <location>
        <begin position="64"/>
        <end position="88"/>
    </location>
</feature>
<protein>
    <recommendedName>
        <fullName evidence="8">FAR-17a/AIG1-like protein</fullName>
    </recommendedName>
</protein>
<dbReference type="GO" id="GO:0012505">
    <property type="term" value="C:endomembrane system"/>
    <property type="evidence" value="ECO:0007669"/>
    <property type="project" value="UniProtKB-SubCell"/>
</dbReference>